<organism evidence="1 2">
    <name type="scientific">Scortum barcoo</name>
    <name type="common">barcoo grunter</name>
    <dbReference type="NCBI Taxonomy" id="214431"/>
    <lineage>
        <taxon>Eukaryota</taxon>
        <taxon>Metazoa</taxon>
        <taxon>Chordata</taxon>
        <taxon>Craniata</taxon>
        <taxon>Vertebrata</taxon>
        <taxon>Euteleostomi</taxon>
        <taxon>Actinopterygii</taxon>
        <taxon>Neopterygii</taxon>
        <taxon>Teleostei</taxon>
        <taxon>Neoteleostei</taxon>
        <taxon>Acanthomorphata</taxon>
        <taxon>Eupercaria</taxon>
        <taxon>Centrarchiformes</taxon>
        <taxon>Terapontoidei</taxon>
        <taxon>Terapontidae</taxon>
        <taxon>Scortum</taxon>
    </lineage>
</organism>
<evidence type="ECO:0000313" key="1">
    <source>
        <dbReference type="EMBL" id="KAI3364033.1"/>
    </source>
</evidence>
<dbReference type="EMBL" id="CM041543">
    <property type="protein sequence ID" value="KAI3364033.1"/>
    <property type="molecule type" value="Genomic_DNA"/>
</dbReference>
<dbReference type="Proteomes" id="UP000831701">
    <property type="component" value="Chromosome 13"/>
</dbReference>
<keyword evidence="2" id="KW-1185">Reference proteome</keyword>
<name>A0ACB8W995_9TELE</name>
<evidence type="ECO:0000313" key="2">
    <source>
        <dbReference type="Proteomes" id="UP000831701"/>
    </source>
</evidence>
<accession>A0ACB8W995</accession>
<protein>
    <submittedName>
        <fullName evidence="1">Uncharacterized protein</fullName>
    </submittedName>
</protein>
<sequence length="121" mass="14135">MSPTGRRPRGRPRTRWRDYVSQLAWERHRESPLGRTGGSVWAMQFFYIEFSVSPFKWTFLRGCSARESNFKLNVSSLHLLTRWKKSLLLGINEPLLNWYCGAFPPIIHDPAVKQKGSGRDR</sequence>
<proteinExistence type="predicted"/>
<comment type="caution">
    <text evidence="1">The sequence shown here is derived from an EMBL/GenBank/DDBJ whole genome shotgun (WGS) entry which is preliminary data.</text>
</comment>
<gene>
    <name evidence="1" type="ORF">L3Q82_010863</name>
</gene>
<reference evidence="1" key="1">
    <citation type="submission" date="2022-04" db="EMBL/GenBank/DDBJ databases">
        <title>Jade perch genome.</title>
        <authorList>
            <person name="Chao B."/>
        </authorList>
    </citation>
    <scope>NUCLEOTIDE SEQUENCE</scope>
    <source>
        <strain evidence="1">CB-2022</strain>
    </source>
</reference>